<dbReference type="EMBL" id="JAULUE010002060">
    <property type="protein sequence ID" value="KAK5884945.1"/>
    <property type="molecule type" value="Genomic_DNA"/>
</dbReference>
<protein>
    <submittedName>
        <fullName evidence="1">Uncharacterized protein</fullName>
    </submittedName>
</protein>
<organism evidence="1 2">
    <name type="scientific">Champsocephalus esox</name>
    <name type="common">pike icefish</name>
    <dbReference type="NCBI Taxonomy" id="159716"/>
    <lineage>
        <taxon>Eukaryota</taxon>
        <taxon>Metazoa</taxon>
        <taxon>Chordata</taxon>
        <taxon>Craniata</taxon>
        <taxon>Vertebrata</taxon>
        <taxon>Euteleostomi</taxon>
        <taxon>Actinopterygii</taxon>
        <taxon>Neopterygii</taxon>
        <taxon>Teleostei</taxon>
        <taxon>Neoteleostei</taxon>
        <taxon>Acanthomorphata</taxon>
        <taxon>Eupercaria</taxon>
        <taxon>Perciformes</taxon>
        <taxon>Notothenioidei</taxon>
        <taxon>Channichthyidae</taxon>
        <taxon>Champsocephalus</taxon>
    </lineage>
</organism>
<accession>A0AAN8BGR5</accession>
<evidence type="ECO:0000313" key="2">
    <source>
        <dbReference type="Proteomes" id="UP001335648"/>
    </source>
</evidence>
<evidence type="ECO:0000313" key="1">
    <source>
        <dbReference type="EMBL" id="KAK5884945.1"/>
    </source>
</evidence>
<name>A0AAN8BGR5_9TELE</name>
<reference evidence="1 2" key="1">
    <citation type="journal article" date="2023" name="Mol. Biol. Evol.">
        <title>Genomics of Secondarily Temperate Adaptation in the Only Non-Antarctic Icefish.</title>
        <authorList>
            <person name="Rivera-Colon A.G."/>
            <person name="Rayamajhi N."/>
            <person name="Minhas B.F."/>
            <person name="Madrigal G."/>
            <person name="Bilyk K.T."/>
            <person name="Yoon V."/>
            <person name="Hune M."/>
            <person name="Gregory S."/>
            <person name="Cheng C.H.C."/>
            <person name="Catchen J.M."/>
        </authorList>
    </citation>
    <scope>NUCLEOTIDE SEQUENCE [LARGE SCALE GENOMIC DNA]</scope>
    <source>
        <strain evidence="1">JC2023a</strain>
    </source>
</reference>
<comment type="caution">
    <text evidence="1">The sequence shown here is derived from an EMBL/GenBank/DDBJ whole genome shotgun (WGS) entry which is preliminary data.</text>
</comment>
<keyword evidence="2" id="KW-1185">Reference proteome</keyword>
<dbReference type="Proteomes" id="UP001335648">
    <property type="component" value="Unassembled WGS sequence"/>
</dbReference>
<dbReference type="AlphaFoldDB" id="A0AAN8BGR5"/>
<gene>
    <name evidence="1" type="ORF">CesoFtcFv8_018708</name>
</gene>
<sequence>MLPFRTFSLSSSIHSFNCFSRSLSTSPTPALTTSTKLTPQARSVESVGGVRCWHFPPPLHWARLQNWTACSLSFSLQYASDQTSLPTRVVEGGPLP</sequence>
<proteinExistence type="predicted"/>